<accession>A0AA90ED06</accession>
<feature type="signal peptide" evidence="1">
    <location>
        <begin position="1"/>
        <end position="25"/>
    </location>
</feature>
<gene>
    <name evidence="2" type="ORF">MOE73_08555</name>
</gene>
<organism evidence="2 3">
    <name type="scientific">Bacillus haynesii</name>
    <dbReference type="NCBI Taxonomy" id="1925021"/>
    <lineage>
        <taxon>Bacteria</taxon>
        <taxon>Bacillati</taxon>
        <taxon>Bacillota</taxon>
        <taxon>Bacilli</taxon>
        <taxon>Bacillales</taxon>
        <taxon>Bacillaceae</taxon>
        <taxon>Bacillus</taxon>
    </lineage>
</organism>
<evidence type="ECO:0000313" key="2">
    <source>
        <dbReference type="EMBL" id="MCY9280108.1"/>
    </source>
</evidence>
<feature type="chain" id="PRO_5041660783" evidence="1">
    <location>
        <begin position="26"/>
        <end position="286"/>
    </location>
</feature>
<reference evidence="2" key="1">
    <citation type="submission" date="2022-02" db="EMBL/GenBank/DDBJ databases">
        <title>Crop Bioprotection Bacillus Genome Sequencing.</title>
        <authorList>
            <person name="Dunlap C."/>
        </authorList>
    </citation>
    <scope>NUCLEOTIDE SEQUENCE</scope>
    <source>
        <strain evidence="2">T20C14</strain>
    </source>
</reference>
<name>A0AA90ED06_9BACI</name>
<keyword evidence="1" id="KW-0732">Signal</keyword>
<evidence type="ECO:0000313" key="3">
    <source>
        <dbReference type="Proteomes" id="UP001066455"/>
    </source>
</evidence>
<dbReference type="EMBL" id="JALAXI010000009">
    <property type="protein sequence ID" value="MCY9280108.1"/>
    <property type="molecule type" value="Genomic_DNA"/>
</dbReference>
<dbReference type="RefSeq" id="WP_268305194.1">
    <property type="nucleotide sequence ID" value="NZ_JALAJL010000014.1"/>
</dbReference>
<sequence>MKKTLIRILIFTLVLSGVLPGFASAESNDNKIESDSKTIGIEENTNRVYEVNVEKEFGVALEKDIEMAVEENQDEVNVITKLEAENANIQTDMNINQETGEITVTGIRELENGEKEINHYNVLIEEVEGTDFKATFVDQKTGEYYKISTLEAQASIVPAIIVGVVAKFGIKWAIKKYGKKLIIKTFKKTAIKQAIKKVSKFSVSNKHLSNAGGRYRKFNTTSKSKVNKWIKEALQSKNLSFTINDNKKLSFVITANLKKKIGTKGETKIKIVIGWDGKIWTAYPIK</sequence>
<evidence type="ECO:0000256" key="1">
    <source>
        <dbReference type="SAM" id="SignalP"/>
    </source>
</evidence>
<dbReference type="AlphaFoldDB" id="A0AA90ED06"/>
<proteinExistence type="predicted"/>
<protein>
    <submittedName>
        <fullName evidence="2">SAR2788 family putative toxin</fullName>
    </submittedName>
</protein>
<dbReference type="Proteomes" id="UP001066455">
    <property type="component" value="Unassembled WGS sequence"/>
</dbReference>
<dbReference type="NCBIfam" id="NF038340">
    <property type="entry name" value="SAR2788_fam"/>
    <property type="match status" value="1"/>
</dbReference>
<comment type="caution">
    <text evidence="2">The sequence shown here is derived from an EMBL/GenBank/DDBJ whole genome shotgun (WGS) entry which is preliminary data.</text>
</comment>